<reference evidence="1" key="1">
    <citation type="journal article" date="2021" name="Environ. Microbiol.">
        <title>Gene family expansions and transcriptome signatures uncover fungal adaptations to wood decay.</title>
        <authorList>
            <person name="Hage H."/>
            <person name="Miyauchi S."/>
            <person name="Viragh M."/>
            <person name="Drula E."/>
            <person name="Min B."/>
            <person name="Chaduli D."/>
            <person name="Navarro D."/>
            <person name="Favel A."/>
            <person name="Norest M."/>
            <person name="Lesage-Meessen L."/>
            <person name="Balint B."/>
            <person name="Merenyi Z."/>
            <person name="de Eugenio L."/>
            <person name="Morin E."/>
            <person name="Martinez A.T."/>
            <person name="Baldrian P."/>
            <person name="Stursova M."/>
            <person name="Martinez M.J."/>
            <person name="Novotny C."/>
            <person name="Magnuson J.K."/>
            <person name="Spatafora J.W."/>
            <person name="Maurice S."/>
            <person name="Pangilinan J."/>
            <person name="Andreopoulos W."/>
            <person name="LaButti K."/>
            <person name="Hundley H."/>
            <person name="Na H."/>
            <person name="Kuo A."/>
            <person name="Barry K."/>
            <person name="Lipzen A."/>
            <person name="Henrissat B."/>
            <person name="Riley R."/>
            <person name="Ahrendt S."/>
            <person name="Nagy L.G."/>
            <person name="Grigoriev I.V."/>
            <person name="Martin F."/>
            <person name="Rosso M.N."/>
        </authorList>
    </citation>
    <scope>NUCLEOTIDE SEQUENCE</scope>
    <source>
        <strain evidence="1">CBS 384.51</strain>
    </source>
</reference>
<dbReference type="Proteomes" id="UP001055072">
    <property type="component" value="Unassembled WGS sequence"/>
</dbReference>
<evidence type="ECO:0000313" key="2">
    <source>
        <dbReference type="Proteomes" id="UP001055072"/>
    </source>
</evidence>
<sequence>MAICNEYPVLRKFRDQWPVTRMLQDRLRIHRLRLQKLGILEKTHRNYKTTPEQRSEQAKHANAISQQKRHERSLETSAVRQQERLQEDMGRGGSASEPTA</sequence>
<gene>
    <name evidence="1" type="ORF">BDY19DRAFT_239479</name>
</gene>
<proteinExistence type="predicted"/>
<evidence type="ECO:0000313" key="1">
    <source>
        <dbReference type="EMBL" id="KAI0087624.1"/>
    </source>
</evidence>
<organism evidence="1 2">
    <name type="scientific">Irpex rosettiformis</name>
    <dbReference type="NCBI Taxonomy" id="378272"/>
    <lineage>
        <taxon>Eukaryota</taxon>
        <taxon>Fungi</taxon>
        <taxon>Dikarya</taxon>
        <taxon>Basidiomycota</taxon>
        <taxon>Agaricomycotina</taxon>
        <taxon>Agaricomycetes</taxon>
        <taxon>Polyporales</taxon>
        <taxon>Irpicaceae</taxon>
        <taxon>Irpex</taxon>
    </lineage>
</organism>
<protein>
    <submittedName>
        <fullName evidence="1">Uncharacterized protein</fullName>
    </submittedName>
</protein>
<dbReference type="EMBL" id="MU274917">
    <property type="protein sequence ID" value="KAI0087624.1"/>
    <property type="molecule type" value="Genomic_DNA"/>
</dbReference>
<name>A0ACB8U0L8_9APHY</name>
<keyword evidence="2" id="KW-1185">Reference proteome</keyword>
<accession>A0ACB8U0L8</accession>
<comment type="caution">
    <text evidence="1">The sequence shown here is derived from an EMBL/GenBank/DDBJ whole genome shotgun (WGS) entry which is preliminary data.</text>
</comment>